<protein>
    <submittedName>
        <fullName evidence="9">ABC transporter permease subunit</fullName>
    </submittedName>
</protein>
<evidence type="ECO:0000256" key="4">
    <source>
        <dbReference type="ARBA" id="ARBA00022692"/>
    </source>
</evidence>
<feature type="transmembrane region" description="Helical" evidence="7">
    <location>
        <begin position="284"/>
        <end position="306"/>
    </location>
</feature>
<feature type="transmembrane region" description="Helical" evidence="7">
    <location>
        <begin position="32"/>
        <end position="58"/>
    </location>
</feature>
<feature type="transmembrane region" description="Helical" evidence="7">
    <location>
        <begin position="137"/>
        <end position="156"/>
    </location>
</feature>
<proteinExistence type="inferred from homology"/>
<evidence type="ECO:0000313" key="9">
    <source>
        <dbReference type="EMBL" id="MBU5673105.1"/>
    </source>
</evidence>
<comment type="subcellular location">
    <subcellularLocation>
        <location evidence="1 7">Cell membrane</location>
        <topology evidence="1 7">Multi-pass membrane protein</topology>
    </subcellularLocation>
</comment>
<feature type="transmembrane region" description="Helical" evidence="7">
    <location>
        <begin position="90"/>
        <end position="116"/>
    </location>
</feature>
<evidence type="ECO:0000256" key="5">
    <source>
        <dbReference type="ARBA" id="ARBA00022989"/>
    </source>
</evidence>
<name>A0ABS6FS99_9BACL</name>
<dbReference type="InterPro" id="IPR000515">
    <property type="entry name" value="MetI-like"/>
</dbReference>
<dbReference type="InterPro" id="IPR050809">
    <property type="entry name" value="UgpAE/MalFG_permease"/>
</dbReference>
<keyword evidence="4 7" id="KW-0812">Transmembrane</keyword>
<keyword evidence="2 7" id="KW-0813">Transport</keyword>
<reference evidence="9 10" key="1">
    <citation type="submission" date="2021-06" db="EMBL/GenBank/DDBJ databases">
        <authorList>
            <person name="Sun Q."/>
            <person name="Li D."/>
        </authorList>
    </citation>
    <scope>NUCLEOTIDE SEQUENCE [LARGE SCALE GENOMIC DNA]</scope>
    <source>
        <strain evidence="9 10">MSJ-6</strain>
    </source>
</reference>
<keyword evidence="3" id="KW-1003">Cell membrane</keyword>
<evidence type="ECO:0000256" key="1">
    <source>
        <dbReference type="ARBA" id="ARBA00004651"/>
    </source>
</evidence>
<evidence type="ECO:0000256" key="7">
    <source>
        <dbReference type="RuleBase" id="RU363032"/>
    </source>
</evidence>
<evidence type="ECO:0000259" key="8">
    <source>
        <dbReference type="PROSITE" id="PS50928"/>
    </source>
</evidence>
<dbReference type="PANTHER" id="PTHR43227">
    <property type="entry name" value="BLL4140 PROTEIN"/>
    <property type="match status" value="1"/>
</dbReference>
<evidence type="ECO:0000256" key="6">
    <source>
        <dbReference type="ARBA" id="ARBA00023136"/>
    </source>
</evidence>
<organism evidence="9 10">
    <name type="scientific">Paenibacillus brevis</name>
    <dbReference type="NCBI Taxonomy" id="2841508"/>
    <lineage>
        <taxon>Bacteria</taxon>
        <taxon>Bacillati</taxon>
        <taxon>Bacillota</taxon>
        <taxon>Bacilli</taxon>
        <taxon>Bacillales</taxon>
        <taxon>Paenibacillaceae</taxon>
        <taxon>Paenibacillus</taxon>
    </lineage>
</organism>
<dbReference type="EMBL" id="JAHLQJ010000012">
    <property type="protein sequence ID" value="MBU5673105.1"/>
    <property type="molecule type" value="Genomic_DNA"/>
</dbReference>
<comment type="caution">
    <text evidence="9">The sequence shown here is derived from an EMBL/GenBank/DDBJ whole genome shotgun (WGS) entry which is preliminary data.</text>
</comment>
<dbReference type="PROSITE" id="PS50928">
    <property type="entry name" value="ABC_TM1"/>
    <property type="match status" value="1"/>
</dbReference>
<evidence type="ECO:0000256" key="2">
    <source>
        <dbReference type="ARBA" id="ARBA00022448"/>
    </source>
</evidence>
<sequence length="318" mass="36128">MNMNRTEVGLDMKPQVSLRKSRMRKRLDGMTYHLMLVPGMIMLFIFSIIPMFGVLMAFQRFIPAKGISGSPWIGLDNFTYMFQLPDSKQIFVNTLVIAVGKIILGLLVPIIFALLLHEVRLKLFKSTVQTIVYLPHFMSWVVLGTMLTMIFSYDGMVNNFLELLGMERIMFLASNTWFRPLLIITDTWKEFGYGTIIYLAALTAINPALYESAALDGANRWQQMLNITLPGIFPTIILLGTLSLGNVLNAGFDQVFNMYNPLVYETGDIIDTFVYRMGLINMQYSFATAIGLMKSVISFVLIIISYKLASKYAGYRIF</sequence>
<keyword evidence="6 7" id="KW-0472">Membrane</keyword>
<evidence type="ECO:0000313" key="10">
    <source>
        <dbReference type="Proteomes" id="UP000743001"/>
    </source>
</evidence>
<dbReference type="Pfam" id="PF00528">
    <property type="entry name" value="BPD_transp_1"/>
    <property type="match status" value="1"/>
</dbReference>
<gene>
    <name evidence="9" type="ORF">KQJ23_14805</name>
</gene>
<feature type="transmembrane region" description="Helical" evidence="7">
    <location>
        <begin position="231"/>
        <end position="252"/>
    </location>
</feature>
<keyword evidence="10" id="KW-1185">Reference proteome</keyword>
<dbReference type="Proteomes" id="UP000743001">
    <property type="component" value="Unassembled WGS sequence"/>
</dbReference>
<evidence type="ECO:0000256" key="3">
    <source>
        <dbReference type="ARBA" id="ARBA00022475"/>
    </source>
</evidence>
<feature type="transmembrane region" description="Helical" evidence="7">
    <location>
        <begin position="191"/>
        <end position="210"/>
    </location>
</feature>
<keyword evidence="5 7" id="KW-1133">Transmembrane helix</keyword>
<dbReference type="CDD" id="cd06261">
    <property type="entry name" value="TM_PBP2"/>
    <property type="match status" value="1"/>
</dbReference>
<dbReference type="PANTHER" id="PTHR43227:SF11">
    <property type="entry name" value="BLL4140 PROTEIN"/>
    <property type="match status" value="1"/>
</dbReference>
<comment type="similarity">
    <text evidence="7">Belongs to the binding-protein-dependent transport system permease family.</text>
</comment>
<accession>A0ABS6FS99</accession>
<feature type="domain" description="ABC transmembrane type-1" evidence="8">
    <location>
        <begin position="91"/>
        <end position="305"/>
    </location>
</feature>